<dbReference type="PROSITE" id="PS50067">
    <property type="entry name" value="KINESIN_MOTOR_2"/>
    <property type="match status" value="1"/>
</dbReference>
<dbReference type="SMART" id="SM00129">
    <property type="entry name" value="KISc"/>
    <property type="match status" value="1"/>
</dbReference>
<feature type="binding site" evidence="4">
    <location>
        <begin position="89"/>
        <end position="96"/>
    </location>
    <ligand>
        <name>ATP</name>
        <dbReference type="ChEBI" id="CHEBI:30616"/>
    </ligand>
</feature>
<evidence type="ECO:0000256" key="6">
    <source>
        <dbReference type="SAM" id="MobiDB-lite"/>
    </source>
</evidence>
<feature type="compositionally biased region" description="Low complexity" evidence="6">
    <location>
        <begin position="1061"/>
        <end position="1085"/>
    </location>
</feature>
<reference evidence="8" key="1">
    <citation type="journal article" date="2020" name="bioRxiv">
        <title>Comparative genomics of Chlamydomonas.</title>
        <authorList>
            <person name="Craig R.J."/>
            <person name="Hasan A.R."/>
            <person name="Ness R.W."/>
            <person name="Keightley P.D."/>
        </authorList>
    </citation>
    <scope>NUCLEOTIDE SEQUENCE</scope>
    <source>
        <strain evidence="8">CCAP 11/70</strain>
    </source>
</reference>
<feature type="compositionally biased region" description="Low complexity" evidence="6">
    <location>
        <begin position="1922"/>
        <end position="1938"/>
    </location>
</feature>
<feature type="compositionally biased region" description="Pro residues" evidence="6">
    <location>
        <begin position="1911"/>
        <end position="1921"/>
    </location>
</feature>
<feature type="compositionally biased region" description="Basic and acidic residues" evidence="6">
    <location>
        <begin position="722"/>
        <end position="731"/>
    </location>
</feature>
<evidence type="ECO:0000313" key="8">
    <source>
        <dbReference type="EMBL" id="KAG2499337.1"/>
    </source>
</evidence>
<feature type="region of interest" description="Disordered" evidence="6">
    <location>
        <begin position="1847"/>
        <end position="2257"/>
    </location>
</feature>
<feature type="compositionally biased region" description="Low complexity" evidence="6">
    <location>
        <begin position="2291"/>
        <end position="2301"/>
    </location>
</feature>
<dbReference type="EMBL" id="JAEHOE010000007">
    <property type="protein sequence ID" value="KAG2499337.1"/>
    <property type="molecule type" value="Genomic_DNA"/>
</dbReference>
<dbReference type="GO" id="GO:0005524">
    <property type="term" value="F:ATP binding"/>
    <property type="evidence" value="ECO:0007669"/>
    <property type="project" value="UniProtKB-UniRule"/>
</dbReference>
<feature type="compositionally biased region" description="Low complexity" evidence="6">
    <location>
        <begin position="1635"/>
        <end position="1649"/>
    </location>
</feature>
<dbReference type="Pfam" id="PF25764">
    <property type="entry name" value="KIF21A_4th"/>
    <property type="match status" value="1"/>
</dbReference>
<dbReference type="Proteomes" id="UP000612055">
    <property type="component" value="Unassembled WGS sequence"/>
</dbReference>
<feature type="region of interest" description="Disordered" evidence="6">
    <location>
        <begin position="1530"/>
        <end position="1576"/>
    </location>
</feature>
<dbReference type="PROSITE" id="PS00411">
    <property type="entry name" value="KINESIN_MOTOR_1"/>
    <property type="match status" value="1"/>
</dbReference>
<comment type="caution">
    <text evidence="8">The sequence shown here is derived from an EMBL/GenBank/DDBJ whole genome shotgun (WGS) entry which is preliminary data.</text>
</comment>
<feature type="compositionally biased region" description="Acidic residues" evidence="6">
    <location>
        <begin position="1976"/>
        <end position="1985"/>
    </location>
</feature>
<evidence type="ECO:0000256" key="5">
    <source>
        <dbReference type="SAM" id="Coils"/>
    </source>
</evidence>
<feature type="region of interest" description="Disordered" evidence="6">
    <location>
        <begin position="2291"/>
        <end position="2320"/>
    </location>
</feature>
<feature type="compositionally biased region" description="Polar residues" evidence="6">
    <location>
        <begin position="1760"/>
        <end position="1771"/>
    </location>
</feature>
<accession>A0A835YAH8</accession>
<dbReference type="InterPro" id="IPR027640">
    <property type="entry name" value="Kinesin-like_fam"/>
</dbReference>
<feature type="compositionally biased region" description="Acidic residues" evidence="6">
    <location>
        <begin position="740"/>
        <end position="756"/>
    </location>
</feature>
<keyword evidence="9" id="KW-1185">Reference proteome</keyword>
<feature type="compositionally biased region" description="Polar residues" evidence="6">
    <location>
        <begin position="1439"/>
        <end position="1448"/>
    </location>
</feature>
<feature type="region of interest" description="Disordered" evidence="6">
    <location>
        <begin position="1615"/>
        <end position="1824"/>
    </location>
</feature>
<dbReference type="SUPFAM" id="SSF52540">
    <property type="entry name" value="P-loop containing nucleoside triphosphate hydrolases"/>
    <property type="match status" value="1"/>
</dbReference>
<dbReference type="GO" id="GO:0007052">
    <property type="term" value="P:mitotic spindle organization"/>
    <property type="evidence" value="ECO:0007669"/>
    <property type="project" value="TreeGrafter"/>
</dbReference>
<feature type="region of interest" description="Disordered" evidence="6">
    <location>
        <begin position="1489"/>
        <end position="1508"/>
    </location>
</feature>
<dbReference type="GO" id="GO:0051231">
    <property type="term" value="P:spindle elongation"/>
    <property type="evidence" value="ECO:0007669"/>
    <property type="project" value="TreeGrafter"/>
</dbReference>
<dbReference type="OrthoDB" id="551088at2759"/>
<dbReference type="PRINTS" id="PR00380">
    <property type="entry name" value="KINESINHEAVY"/>
</dbReference>
<feature type="compositionally biased region" description="Pro residues" evidence="6">
    <location>
        <begin position="1086"/>
        <end position="1100"/>
    </location>
</feature>
<dbReference type="InterPro" id="IPR019821">
    <property type="entry name" value="Kinesin_motor_CS"/>
</dbReference>
<keyword evidence="5" id="KW-0175">Coiled coil</keyword>
<protein>
    <recommendedName>
        <fullName evidence="7">Kinesin motor domain-containing protein</fullName>
    </recommendedName>
</protein>
<dbReference type="GO" id="GO:0005875">
    <property type="term" value="C:microtubule associated complex"/>
    <property type="evidence" value="ECO:0007669"/>
    <property type="project" value="TreeGrafter"/>
</dbReference>
<feature type="region of interest" description="Disordered" evidence="6">
    <location>
        <begin position="1427"/>
        <end position="1480"/>
    </location>
</feature>
<dbReference type="Pfam" id="PF00225">
    <property type="entry name" value="Kinesin"/>
    <property type="match status" value="1"/>
</dbReference>
<feature type="compositionally biased region" description="Low complexity" evidence="6">
    <location>
        <begin position="2081"/>
        <end position="2093"/>
    </location>
</feature>
<dbReference type="InterPro" id="IPR001752">
    <property type="entry name" value="Kinesin_motor_dom"/>
</dbReference>
<feature type="domain" description="Kinesin motor" evidence="7">
    <location>
        <begin position="12"/>
        <end position="399"/>
    </location>
</feature>
<feature type="compositionally biased region" description="Polar residues" evidence="6">
    <location>
        <begin position="1709"/>
        <end position="1727"/>
    </location>
</feature>
<dbReference type="PANTHER" id="PTHR47969">
    <property type="entry name" value="CHROMOSOME-ASSOCIATED KINESIN KIF4A-RELATED"/>
    <property type="match status" value="1"/>
</dbReference>
<feature type="compositionally biased region" description="Low complexity" evidence="6">
    <location>
        <begin position="1993"/>
        <end position="2004"/>
    </location>
</feature>
<dbReference type="GO" id="GO:0007018">
    <property type="term" value="P:microtubule-based movement"/>
    <property type="evidence" value="ECO:0007669"/>
    <property type="project" value="InterPro"/>
</dbReference>
<evidence type="ECO:0000256" key="2">
    <source>
        <dbReference type="ARBA" id="ARBA00022840"/>
    </source>
</evidence>
<feature type="compositionally biased region" description="Polar residues" evidence="6">
    <location>
        <begin position="2162"/>
        <end position="2173"/>
    </location>
</feature>
<feature type="region of interest" description="Disordered" evidence="6">
    <location>
        <begin position="697"/>
        <end position="756"/>
    </location>
</feature>
<feature type="region of interest" description="Disordered" evidence="6">
    <location>
        <begin position="1028"/>
        <end position="1123"/>
    </location>
</feature>
<dbReference type="Gene3D" id="3.40.850.10">
    <property type="entry name" value="Kinesin motor domain"/>
    <property type="match status" value="1"/>
</dbReference>
<feature type="region of interest" description="Disordered" evidence="6">
    <location>
        <begin position="662"/>
        <end position="685"/>
    </location>
</feature>
<sequence length="2343" mass="243510">MSVDASQEGAQLVRVAVRVRPLLTRELLQGSRPCISTDGPCVTVGRDRRFTFDSAYGPGTQQEQVYSDVVAPLVESCFDGFNGTVLAYGQTGSGKTFTMGTGECTELQHLGIAPRVIRHVFEAMEARRVQAAFYVRVQFLEIYNEDVKDLLAPQPEQATRWVSRDSANALPGGASGPGSSGITLRDAGDGTIMVIGASEEPAECAEDLEALLERGMAARATSSTNANEQSSRSHAILTIIIEQHLLSTASIDADSVCDAASARSGLSGDGGASLGGGSAAGRSSILAAGEVRTAKLHLVDLAGSERTKQLRSSLQGARFRETVNINAGLLALGNVISALGDERRRGSHVPYRESKLTRLLQDSLGGNSRTAMIACVSPADDVLEETLNTLKYANRARNIRNKPVANRTLPASSLSPLRGAVQEVQLHLLQQLAGRLLPLLQPSSALAQGLPLPELMALDAADPAACLEVLSRMKKSLAAALVQGGAGRGGGGSGEASLAASVDLGEGGAATGAAAAATVAGVSTQAVSSLVAGCSRAIAGILQGLAEMEAQGHVDKEAREHILRSLDASTLGLLPVVRSIGPRASTDAALGPPPAPPLALALEKAAAEGGGGKPAGGTEREKELEERVRALETELAGCRSELKEAREDLDRDEIIFADKLKELQDTKAANEEAQKKVKDAEEKHAKEVEALRKQVAALKRAAAGQSRAASRSSSRPQSGDGAVHRKAERASSSDGGASEAEGDEEQGAEDDEVLYDEELLSYISETDYTEQHQREVLESDVALREELADVLKEKASAEAERAAVERAALSQRSSFEAARAALESQLNTLAGSISSQQQALEAAVAAEREARDLAAQWQERATELESAIEAREEALEHLRSELEAVEGGAAAQRSADERAALREQYEARINAVVTQVHKLQRQLQQHAVEAGASAADRRERQQQAERAEALEAELARLRTQQAELRRQLAERVSRYERDSAARVKELAALRKAGAAAKARMATLEQENRAQRLLLREKQAEVAAAQARLRDSQCSQGSAFGLGPGPGGGARSGSPGRRDYAPGGRRLLGSLPGSPGPNRTSTVPQTPAAPPPPAPLPPPPVAQHSRGVQASLEDAPEADCPTQQQEARGWAAALLGVVAEAAAVEARAEVLAARHTDLLTRREELDREQAAIELRTQRRTEALQAAVAACDAELADLVGRIPSPRYETPLPSAQSTPRGIPASGPGASAGPGVGAGAGGAGLTKGFGGSRALLSDEWVALQQRIADVSHDRAKLEERLRAGRVLDEQEQQVADSLDDQFEDLETQLSYVKGELADRRAELRRLQRRREALAEQVAELGPGGLRVALTEATEAVAQRAYQVRQLESALAASEAGAARREAALQLRLRESLVSLSAHLASLEATSPGSSASIGSTELRTLLGLYLEGDRAQQGAEGHGPVASGSTAAQRSHAQPRRVSSGREEPGTRFGTAGAVSGPQQSTPQPLWALQREAQEVEPGQSGPGPGSASQRLHEPVDLSLSLQALMVPSAAAGFGAEEGAGPGQTLHAQHRQQGSWDGAGPSSSSRTAGADSAFSRSSGLRGSADGMFGTAAGSSHAAASGARASLRASFDLLAGGQVAHTPQRPSAHPAAPQHHDTPQHQQQQQRQAGTPQPGGILRRAGSSDSIGSTGSGSAAKRVTWGAAHPATGAALSGPGASGRERSILDRAGAGWPASSTNQAQSDHGGSLSQGLGPQAPGAAPSTSAPEPSAPHPEAPFLSHADSGFSGSRRQPSSRSAGEAETGGNDDEDDTRAASDGGSGSSGGISKANLCSHDPWSRGQGGKAHGKGLAAREDDLLAAQDSSYMPLSENTSLLSVSTDCPSELAGPPSAWAGRAAANASQVPRPQPVHQQQQQQQLVLAQPHAQPSTPGARGPSPMSPAPWPLPPQQLRAQAQHPPQTQQQPQPDPHHRHQDRSLVGGDEFGSEYGRSGHATAARNVVLADEDEDAELEEQVRLLTQAAAAASAGSRPAPAPPQPHRPYGDHQTTAPQPRPSHQAPPHSHHQHQQLLRVSDDRQPGVWPHAAPLAVRLSAAGPGSSSGGGGYPGGPVDAAGDPIDAGMALAASERRWALASQPSRQGPEGGEQRLEGRGLAVGPPEAEEPPPLPAPVRSTSPTALHYGRPGRATAGPTTPNRTSTAALSEALMPYKAHLRRSVTPAQVAAPNAPGPGPTPGLAHATAAQRAGTPDGRRAGSAMPRAGFASPQQPKGGRPATAMSDAQAAAAARAGVPASWLAAMAAEEAREYGRVAGPVRQVPYQAQPQAQAQQPWRQGLSGGPGAGTVGLRASGASLDERQAAALRAARQRGYLPT</sequence>
<gene>
    <name evidence="8" type="ORF">HYH03_002913</name>
</gene>
<evidence type="ECO:0000256" key="3">
    <source>
        <dbReference type="ARBA" id="ARBA00023175"/>
    </source>
</evidence>
<feature type="compositionally biased region" description="Low complexity" evidence="6">
    <location>
        <begin position="1860"/>
        <end position="1901"/>
    </location>
</feature>
<feature type="region of interest" description="Disordered" evidence="6">
    <location>
        <begin position="1204"/>
        <end position="1231"/>
    </location>
</feature>
<dbReference type="InterPro" id="IPR027417">
    <property type="entry name" value="P-loop_NTPase"/>
</dbReference>
<keyword evidence="1 4" id="KW-0547">Nucleotide-binding</keyword>
<feature type="compositionally biased region" description="Low complexity" evidence="6">
    <location>
        <begin position="1658"/>
        <end position="1669"/>
    </location>
</feature>
<feature type="compositionally biased region" description="Low complexity" evidence="6">
    <location>
        <begin position="697"/>
        <end position="715"/>
    </location>
</feature>
<dbReference type="GO" id="GO:0003777">
    <property type="term" value="F:microtubule motor activity"/>
    <property type="evidence" value="ECO:0007669"/>
    <property type="project" value="InterPro"/>
</dbReference>
<feature type="compositionally biased region" description="Low complexity" evidence="6">
    <location>
        <begin position="2246"/>
        <end position="2257"/>
    </location>
</feature>
<feature type="compositionally biased region" description="Gly residues" evidence="6">
    <location>
        <begin position="1039"/>
        <end position="1050"/>
    </location>
</feature>
<feature type="coiled-coil region" evidence="5">
    <location>
        <begin position="780"/>
        <end position="812"/>
    </location>
</feature>
<feature type="compositionally biased region" description="Low complexity" evidence="6">
    <location>
        <begin position="1729"/>
        <end position="1742"/>
    </location>
</feature>
<keyword evidence="3 4" id="KW-0505">Motor protein</keyword>
<dbReference type="GO" id="GO:0008017">
    <property type="term" value="F:microtubule binding"/>
    <property type="evidence" value="ECO:0007669"/>
    <property type="project" value="InterPro"/>
</dbReference>
<keyword evidence="2 4" id="KW-0067">ATP-binding</keyword>
<feature type="compositionally biased region" description="Gly residues" evidence="6">
    <location>
        <begin position="2071"/>
        <end position="2080"/>
    </location>
</feature>
<dbReference type="PANTHER" id="PTHR47969:SF29">
    <property type="entry name" value="KINESIN-LIKE PROTEIN"/>
    <property type="match status" value="1"/>
</dbReference>
<dbReference type="InterPro" id="IPR036961">
    <property type="entry name" value="Kinesin_motor_dom_sf"/>
</dbReference>
<feature type="compositionally biased region" description="Polar residues" evidence="6">
    <location>
        <begin position="1547"/>
        <end position="1563"/>
    </location>
</feature>
<evidence type="ECO:0000256" key="4">
    <source>
        <dbReference type="PROSITE-ProRule" id="PRU00283"/>
    </source>
</evidence>
<organism evidence="8 9">
    <name type="scientific">Edaphochlamys debaryana</name>
    <dbReference type="NCBI Taxonomy" id="47281"/>
    <lineage>
        <taxon>Eukaryota</taxon>
        <taxon>Viridiplantae</taxon>
        <taxon>Chlorophyta</taxon>
        <taxon>core chlorophytes</taxon>
        <taxon>Chlorophyceae</taxon>
        <taxon>CS clade</taxon>
        <taxon>Chlamydomonadales</taxon>
        <taxon>Chlamydomonadales incertae sedis</taxon>
        <taxon>Edaphochlamys</taxon>
    </lineage>
</organism>
<evidence type="ECO:0000313" key="9">
    <source>
        <dbReference type="Proteomes" id="UP000612055"/>
    </source>
</evidence>
<evidence type="ECO:0000256" key="1">
    <source>
        <dbReference type="ARBA" id="ARBA00022741"/>
    </source>
</evidence>
<proteinExistence type="inferred from homology"/>
<name>A0A835YAH8_9CHLO</name>
<comment type="similarity">
    <text evidence="4">Belongs to the TRAFAC class myosin-kinesin ATPase superfamily. Kinesin family.</text>
</comment>
<evidence type="ECO:0000259" key="7">
    <source>
        <dbReference type="PROSITE" id="PS50067"/>
    </source>
</evidence>